<proteinExistence type="predicted"/>
<dbReference type="InParanoid" id="A0A067QSS9"/>
<sequence length="50" mass="5495">MATLSLLQACNVKKGLTASVTRLRMKSSRQKSKVQILDAVSGDFFYSDNS</sequence>
<accession>A0A067QSS9</accession>
<keyword evidence="2" id="KW-1185">Reference proteome</keyword>
<dbReference type="Proteomes" id="UP000027135">
    <property type="component" value="Unassembled WGS sequence"/>
</dbReference>
<dbReference type="EMBL" id="KK853589">
    <property type="protein sequence ID" value="KDR06463.1"/>
    <property type="molecule type" value="Genomic_DNA"/>
</dbReference>
<organism evidence="1 2">
    <name type="scientific">Zootermopsis nevadensis</name>
    <name type="common">Dampwood termite</name>
    <dbReference type="NCBI Taxonomy" id="136037"/>
    <lineage>
        <taxon>Eukaryota</taxon>
        <taxon>Metazoa</taxon>
        <taxon>Ecdysozoa</taxon>
        <taxon>Arthropoda</taxon>
        <taxon>Hexapoda</taxon>
        <taxon>Insecta</taxon>
        <taxon>Pterygota</taxon>
        <taxon>Neoptera</taxon>
        <taxon>Polyneoptera</taxon>
        <taxon>Dictyoptera</taxon>
        <taxon>Blattodea</taxon>
        <taxon>Blattoidea</taxon>
        <taxon>Termitoidae</taxon>
        <taxon>Termopsidae</taxon>
        <taxon>Zootermopsis</taxon>
    </lineage>
</organism>
<protein>
    <submittedName>
        <fullName evidence="1">Uncharacterized protein</fullName>
    </submittedName>
</protein>
<evidence type="ECO:0000313" key="1">
    <source>
        <dbReference type="EMBL" id="KDR06463.1"/>
    </source>
</evidence>
<dbReference type="AlphaFoldDB" id="A0A067QSS9"/>
<gene>
    <name evidence="1" type="ORF">L798_04428</name>
</gene>
<reference evidence="1 2" key="1">
    <citation type="journal article" date="2014" name="Nat. Commun.">
        <title>Molecular traces of alternative social organization in a termite genome.</title>
        <authorList>
            <person name="Terrapon N."/>
            <person name="Li C."/>
            <person name="Robertson H.M."/>
            <person name="Ji L."/>
            <person name="Meng X."/>
            <person name="Booth W."/>
            <person name="Chen Z."/>
            <person name="Childers C.P."/>
            <person name="Glastad K.M."/>
            <person name="Gokhale K."/>
            <person name="Gowin J."/>
            <person name="Gronenberg W."/>
            <person name="Hermansen R.A."/>
            <person name="Hu H."/>
            <person name="Hunt B.G."/>
            <person name="Huylmans A.K."/>
            <person name="Khalil S.M."/>
            <person name="Mitchell R.D."/>
            <person name="Munoz-Torres M.C."/>
            <person name="Mustard J.A."/>
            <person name="Pan H."/>
            <person name="Reese J.T."/>
            <person name="Scharf M.E."/>
            <person name="Sun F."/>
            <person name="Vogel H."/>
            <person name="Xiao J."/>
            <person name="Yang W."/>
            <person name="Yang Z."/>
            <person name="Yang Z."/>
            <person name="Zhou J."/>
            <person name="Zhu J."/>
            <person name="Brent C.S."/>
            <person name="Elsik C.G."/>
            <person name="Goodisman M.A."/>
            <person name="Liberles D.A."/>
            <person name="Roe R.M."/>
            <person name="Vargo E.L."/>
            <person name="Vilcinskas A."/>
            <person name="Wang J."/>
            <person name="Bornberg-Bauer E."/>
            <person name="Korb J."/>
            <person name="Zhang G."/>
            <person name="Liebig J."/>
        </authorList>
    </citation>
    <scope>NUCLEOTIDE SEQUENCE [LARGE SCALE GENOMIC DNA]</scope>
    <source>
        <tissue evidence="1">Whole organism</tissue>
    </source>
</reference>
<name>A0A067QSS9_ZOONE</name>
<evidence type="ECO:0000313" key="2">
    <source>
        <dbReference type="Proteomes" id="UP000027135"/>
    </source>
</evidence>